<evidence type="ECO:0000313" key="3">
    <source>
        <dbReference type="EMBL" id="MFB9738707.1"/>
    </source>
</evidence>
<accession>A0ABV5VLK6</accession>
<dbReference type="PROSITE" id="PS51257">
    <property type="entry name" value="PROKAR_LIPOPROTEIN"/>
    <property type="match status" value="1"/>
</dbReference>
<feature type="region of interest" description="Disordered" evidence="1">
    <location>
        <begin position="30"/>
        <end position="58"/>
    </location>
</feature>
<sequence length="251" mass="25684">MRLPSRATRAVCAVAALPLALSLAACDSGDSGSSSDSKGSAGKVSAAPSKSTDPNAGVLTGTQLKQALAPVAFMPKGLTAVKDGEVDSGDEFTAPPTKTVGKPDCSKFGNTYWLDVTGLRGGVSFAQSDFTKKPDEIEQITQELDGFRGTTAQTVMKDIRAAVAACPTFTDTELHAKVKIVGEETPGLGDEAYTITLTSPTWDNGTTLIAARVGTSVLTLMSTAGSDNGAAAAQKVATQVVTSLKAQKPKA</sequence>
<keyword evidence="4" id="KW-1185">Reference proteome</keyword>
<dbReference type="RefSeq" id="WP_385860026.1">
    <property type="nucleotide sequence ID" value="NZ_JBHMAR010000056.1"/>
</dbReference>
<name>A0ABV5VLK6_9ACTN</name>
<dbReference type="EMBL" id="JBHMAR010000056">
    <property type="protein sequence ID" value="MFB9738707.1"/>
    <property type="molecule type" value="Genomic_DNA"/>
</dbReference>
<protein>
    <recommendedName>
        <fullName evidence="5">PknH-like extracellular domain-containing protein</fullName>
    </recommendedName>
</protein>
<evidence type="ECO:0000313" key="4">
    <source>
        <dbReference type="Proteomes" id="UP001589703"/>
    </source>
</evidence>
<feature type="compositionally biased region" description="Low complexity" evidence="1">
    <location>
        <begin position="30"/>
        <end position="51"/>
    </location>
</feature>
<dbReference type="Proteomes" id="UP001589703">
    <property type="component" value="Unassembled WGS sequence"/>
</dbReference>
<keyword evidence="2" id="KW-0732">Signal</keyword>
<comment type="caution">
    <text evidence="3">The sequence shown here is derived from an EMBL/GenBank/DDBJ whole genome shotgun (WGS) entry which is preliminary data.</text>
</comment>
<evidence type="ECO:0000256" key="1">
    <source>
        <dbReference type="SAM" id="MobiDB-lite"/>
    </source>
</evidence>
<gene>
    <name evidence="3" type="ORF">ACFFRO_26885</name>
</gene>
<reference evidence="3 4" key="1">
    <citation type="submission" date="2024-09" db="EMBL/GenBank/DDBJ databases">
        <authorList>
            <person name="Sun Q."/>
            <person name="Mori K."/>
        </authorList>
    </citation>
    <scope>NUCLEOTIDE SEQUENCE [LARGE SCALE GENOMIC DNA]</scope>
    <source>
        <strain evidence="3 4">JCM 10918</strain>
    </source>
</reference>
<evidence type="ECO:0000256" key="2">
    <source>
        <dbReference type="SAM" id="SignalP"/>
    </source>
</evidence>
<evidence type="ECO:0008006" key="5">
    <source>
        <dbReference type="Google" id="ProtNLM"/>
    </source>
</evidence>
<feature type="chain" id="PRO_5046830217" description="PknH-like extracellular domain-containing protein" evidence="2">
    <location>
        <begin position="26"/>
        <end position="251"/>
    </location>
</feature>
<proteinExistence type="predicted"/>
<organism evidence="3 4">
    <name type="scientific">Streptomyces thermocoprophilus</name>
    <dbReference type="NCBI Taxonomy" id="78356"/>
    <lineage>
        <taxon>Bacteria</taxon>
        <taxon>Bacillati</taxon>
        <taxon>Actinomycetota</taxon>
        <taxon>Actinomycetes</taxon>
        <taxon>Kitasatosporales</taxon>
        <taxon>Streptomycetaceae</taxon>
        <taxon>Streptomyces</taxon>
    </lineage>
</organism>
<feature type="signal peptide" evidence="2">
    <location>
        <begin position="1"/>
        <end position="25"/>
    </location>
</feature>